<feature type="region of interest" description="Disordered" evidence="9">
    <location>
        <begin position="361"/>
        <end position="417"/>
    </location>
</feature>
<keyword evidence="5 10" id="KW-0472">Membrane</keyword>
<dbReference type="Proteomes" id="UP001159428">
    <property type="component" value="Unassembled WGS sequence"/>
</dbReference>
<dbReference type="Gene3D" id="1.20.1070.10">
    <property type="entry name" value="Rhodopsin 7-helix transmembrane proteins"/>
    <property type="match status" value="1"/>
</dbReference>
<feature type="transmembrane region" description="Helical" evidence="10">
    <location>
        <begin position="113"/>
        <end position="132"/>
    </location>
</feature>
<feature type="compositionally biased region" description="Basic and acidic residues" evidence="9">
    <location>
        <begin position="366"/>
        <end position="381"/>
    </location>
</feature>
<proteinExistence type="inferred from homology"/>
<feature type="transmembrane region" description="Helical" evidence="10">
    <location>
        <begin position="153"/>
        <end position="173"/>
    </location>
</feature>
<evidence type="ECO:0000256" key="8">
    <source>
        <dbReference type="RuleBase" id="RU000688"/>
    </source>
</evidence>
<keyword evidence="6 8" id="KW-0675">Receptor</keyword>
<dbReference type="GO" id="GO:0005886">
    <property type="term" value="C:plasma membrane"/>
    <property type="evidence" value="ECO:0007669"/>
    <property type="project" value="TreeGrafter"/>
</dbReference>
<dbReference type="AlphaFoldDB" id="A0AAU9WM89"/>
<dbReference type="GO" id="GO:0004930">
    <property type="term" value="F:G protein-coupled receptor activity"/>
    <property type="evidence" value="ECO:0007669"/>
    <property type="project" value="UniProtKB-KW"/>
</dbReference>
<reference evidence="12 13" key="1">
    <citation type="submission" date="2022-05" db="EMBL/GenBank/DDBJ databases">
        <authorList>
            <consortium name="Genoscope - CEA"/>
            <person name="William W."/>
        </authorList>
    </citation>
    <scope>NUCLEOTIDE SEQUENCE [LARGE SCALE GENOMIC DNA]</scope>
</reference>
<dbReference type="PANTHER" id="PTHR45695:SF9">
    <property type="entry name" value="LEUCOKININ RECEPTOR"/>
    <property type="match status" value="1"/>
</dbReference>
<dbReference type="PRINTS" id="PR00237">
    <property type="entry name" value="GPCRRHODOPSN"/>
</dbReference>
<comment type="subcellular location">
    <subcellularLocation>
        <location evidence="1">Membrane</location>
        <topology evidence="1">Multi-pass membrane protein</topology>
    </subcellularLocation>
</comment>
<evidence type="ECO:0000256" key="2">
    <source>
        <dbReference type="ARBA" id="ARBA00022692"/>
    </source>
</evidence>
<accession>A0AAU9WM89</accession>
<feature type="transmembrane region" description="Helical" evidence="10">
    <location>
        <begin position="198"/>
        <end position="222"/>
    </location>
</feature>
<feature type="transmembrane region" description="Helical" evidence="10">
    <location>
        <begin position="73"/>
        <end position="93"/>
    </location>
</feature>
<dbReference type="EMBL" id="CALNXJ010000016">
    <property type="protein sequence ID" value="CAH3118686.1"/>
    <property type="molecule type" value="Genomic_DNA"/>
</dbReference>
<dbReference type="PANTHER" id="PTHR45695">
    <property type="entry name" value="LEUCOKININ RECEPTOR-RELATED"/>
    <property type="match status" value="1"/>
</dbReference>
<keyword evidence="2 8" id="KW-0812">Transmembrane</keyword>
<dbReference type="CDD" id="cd00637">
    <property type="entry name" value="7tm_classA_rhodopsin-like"/>
    <property type="match status" value="1"/>
</dbReference>
<evidence type="ECO:0000259" key="11">
    <source>
        <dbReference type="PROSITE" id="PS50262"/>
    </source>
</evidence>
<protein>
    <recommendedName>
        <fullName evidence="11">G-protein coupled receptors family 1 profile domain-containing protein</fullName>
    </recommendedName>
</protein>
<feature type="domain" description="G-protein coupled receptors family 1 profile" evidence="11">
    <location>
        <begin position="52"/>
        <end position="320"/>
    </location>
</feature>
<comment type="similarity">
    <text evidence="8">Belongs to the G-protein coupled receptor 1 family.</text>
</comment>
<keyword evidence="4 8" id="KW-0297">G-protein coupled receptor</keyword>
<gene>
    <name evidence="12" type="ORF">PMEA_00007443</name>
</gene>
<feature type="compositionally biased region" description="Basic and acidic residues" evidence="9">
    <location>
        <begin position="394"/>
        <end position="417"/>
    </location>
</feature>
<keyword evidence="7 8" id="KW-0807">Transducer</keyword>
<feature type="region of interest" description="Disordered" evidence="9">
    <location>
        <begin position="1"/>
        <end position="23"/>
    </location>
</feature>
<dbReference type="InterPro" id="IPR017452">
    <property type="entry name" value="GPCR_Rhodpsn_7TM"/>
</dbReference>
<sequence length="417" mass="47586">MVLDSNATNSASFGNSTNSSESNSFARWPIFDKVRMIILALQIVVFLVGTVGNVLVCIVASRKRNLKIVGNRFILNLAIADLSVLFISFPMWISKEFSISWPFGEFLCKTFQPFTDIFYGVGIGCITAIALHRYRMLVHCMKPQMSVQTAKRVLFFIWLLSFFIVVMPLFFVMELRKMPFTGIRVCEPLWPTKLAQQMYYTTITIFFYFAPLSIISLTYIRIRTKLKDSIRKHDSYRRSSFKAHETVSRKETASRITQNRRALRLLAPVVVVFAVCMAPFNFLHLIGSFIRIRGSIHTAIAFRFFVLLLVTNASANPIIYSVTNSDFRRDFKQLLRCNTDGCCTDTTEGLSLTTFRRSSSSFGRRSTKERQRGSLLIERRRSSSSSLKKSSKNSSEKLQAKTNDELAEGNPDKRVDG</sequence>
<dbReference type="SUPFAM" id="SSF81321">
    <property type="entry name" value="Family A G protein-coupled receptor-like"/>
    <property type="match status" value="1"/>
</dbReference>
<evidence type="ECO:0000256" key="9">
    <source>
        <dbReference type="SAM" id="MobiDB-lite"/>
    </source>
</evidence>
<dbReference type="SMART" id="SM01381">
    <property type="entry name" value="7TM_GPCR_Srsx"/>
    <property type="match status" value="1"/>
</dbReference>
<evidence type="ECO:0000313" key="13">
    <source>
        <dbReference type="Proteomes" id="UP001159428"/>
    </source>
</evidence>
<organism evidence="12 13">
    <name type="scientific">Pocillopora meandrina</name>
    <dbReference type="NCBI Taxonomy" id="46732"/>
    <lineage>
        <taxon>Eukaryota</taxon>
        <taxon>Metazoa</taxon>
        <taxon>Cnidaria</taxon>
        <taxon>Anthozoa</taxon>
        <taxon>Hexacorallia</taxon>
        <taxon>Scleractinia</taxon>
        <taxon>Astrocoeniina</taxon>
        <taxon>Pocilloporidae</taxon>
        <taxon>Pocillopora</taxon>
    </lineage>
</organism>
<dbReference type="Pfam" id="PF00001">
    <property type="entry name" value="7tm_1"/>
    <property type="match status" value="1"/>
</dbReference>
<evidence type="ECO:0000256" key="5">
    <source>
        <dbReference type="ARBA" id="ARBA00023136"/>
    </source>
</evidence>
<evidence type="ECO:0000256" key="4">
    <source>
        <dbReference type="ARBA" id="ARBA00023040"/>
    </source>
</evidence>
<feature type="transmembrane region" description="Helical" evidence="10">
    <location>
        <begin position="302"/>
        <end position="322"/>
    </location>
</feature>
<name>A0AAU9WM89_9CNID</name>
<feature type="transmembrane region" description="Helical" evidence="10">
    <location>
        <begin position="37"/>
        <end position="61"/>
    </location>
</feature>
<evidence type="ECO:0000313" key="12">
    <source>
        <dbReference type="EMBL" id="CAH3118686.1"/>
    </source>
</evidence>
<dbReference type="InterPro" id="IPR000276">
    <property type="entry name" value="GPCR_Rhodpsn"/>
</dbReference>
<comment type="caution">
    <text evidence="12">The sequence shown here is derived from an EMBL/GenBank/DDBJ whole genome shotgun (WGS) entry which is preliminary data.</text>
</comment>
<dbReference type="PROSITE" id="PS50262">
    <property type="entry name" value="G_PROTEIN_RECEP_F1_2"/>
    <property type="match status" value="1"/>
</dbReference>
<dbReference type="PROSITE" id="PS00237">
    <property type="entry name" value="G_PROTEIN_RECEP_F1_1"/>
    <property type="match status" value="1"/>
</dbReference>
<evidence type="ECO:0000256" key="6">
    <source>
        <dbReference type="ARBA" id="ARBA00023170"/>
    </source>
</evidence>
<evidence type="ECO:0000256" key="3">
    <source>
        <dbReference type="ARBA" id="ARBA00022989"/>
    </source>
</evidence>
<evidence type="ECO:0000256" key="1">
    <source>
        <dbReference type="ARBA" id="ARBA00004141"/>
    </source>
</evidence>
<feature type="compositionally biased region" description="Low complexity" evidence="9">
    <location>
        <begin position="383"/>
        <end position="393"/>
    </location>
</feature>
<evidence type="ECO:0000256" key="7">
    <source>
        <dbReference type="ARBA" id="ARBA00023224"/>
    </source>
</evidence>
<keyword evidence="3 10" id="KW-1133">Transmembrane helix</keyword>
<evidence type="ECO:0000256" key="10">
    <source>
        <dbReference type="SAM" id="Phobius"/>
    </source>
</evidence>
<keyword evidence="13" id="KW-1185">Reference proteome</keyword>
<feature type="transmembrane region" description="Helical" evidence="10">
    <location>
        <begin position="265"/>
        <end position="290"/>
    </location>
</feature>